<proteinExistence type="predicted"/>
<accession>A0A1H5Y3Z6</accession>
<reference evidence="2 3" key="1">
    <citation type="submission" date="2016-10" db="EMBL/GenBank/DDBJ databases">
        <authorList>
            <person name="de Groot N.N."/>
        </authorList>
    </citation>
    <scope>NUCLEOTIDE SEQUENCE [LARGE SCALE GENOMIC DNA]</scope>
    <source>
        <strain evidence="2 3">DSM 26656</strain>
    </source>
</reference>
<sequence length="170" mass="18723">MLLRTVTISCGLVLAGFLSAAEANAAPRGPGRSFAPPNQMRAAMGGRHGLIPRAVGHRNFRHGVRRDLGFAGGIGYGPFYPFGDDNRTVIVREEQEPPKVVDRNSFEYLPARMGIMRSPTPEPTIYRLEGPRDRPVTRIIRINDPEPRSGRRSRFAHAETGALLLTVPGR</sequence>
<feature type="chain" id="PRO_5009290104" evidence="1">
    <location>
        <begin position="26"/>
        <end position="170"/>
    </location>
</feature>
<name>A0A1H5Y3Z6_9HYPH</name>
<organism evidence="2 3">
    <name type="scientific">Bosea lathyri</name>
    <dbReference type="NCBI Taxonomy" id="1036778"/>
    <lineage>
        <taxon>Bacteria</taxon>
        <taxon>Pseudomonadati</taxon>
        <taxon>Pseudomonadota</taxon>
        <taxon>Alphaproteobacteria</taxon>
        <taxon>Hyphomicrobiales</taxon>
        <taxon>Boseaceae</taxon>
        <taxon>Bosea</taxon>
    </lineage>
</organism>
<dbReference type="Proteomes" id="UP000236743">
    <property type="component" value="Unassembled WGS sequence"/>
</dbReference>
<evidence type="ECO:0000313" key="3">
    <source>
        <dbReference type="Proteomes" id="UP000236743"/>
    </source>
</evidence>
<dbReference type="EMBL" id="FNUY01000003">
    <property type="protein sequence ID" value="SEG18711.1"/>
    <property type="molecule type" value="Genomic_DNA"/>
</dbReference>
<gene>
    <name evidence="2" type="ORF">SAMN04488115_103523</name>
</gene>
<dbReference type="OrthoDB" id="8162018at2"/>
<dbReference type="RefSeq" id="WP_103872326.1">
    <property type="nucleotide sequence ID" value="NZ_FNUY01000003.1"/>
</dbReference>
<evidence type="ECO:0000313" key="2">
    <source>
        <dbReference type="EMBL" id="SEG18711.1"/>
    </source>
</evidence>
<evidence type="ECO:0000256" key="1">
    <source>
        <dbReference type="SAM" id="SignalP"/>
    </source>
</evidence>
<keyword evidence="3" id="KW-1185">Reference proteome</keyword>
<protein>
    <submittedName>
        <fullName evidence="2">Uncharacterized protein</fullName>
    </submittedName>
</protein>
<keyword evidence="1" id="KW-0732">Signal</keyword>
<feature type="signal peptide" evidence="1">
    <location>
        <begin position="1"/>
        <end position="25"/>
    </location>
</feature>
<dbReference type="AlphaFoldDB" id="A0A1H5Y3Z6"/>